<dbReference type="Gene3D" id="1.20.900.10">
    <property type="entry name" value="Dbl homology (DH) domain"/>
    <property type="match status" value="1"/>
</dbReference>
<protein>
    <recommendedName>
        <fullName evidence="2">DH domain-containing protein</fullName>
    </recommendedName>
</protein>
<dbReference type="Pfam" id="PF00621">
    <property type="entry name" value="RhoGEF"/>
    <property type="match status" value="1"/>
</dbReference>
<feature type="compositionally biased region" description="Low complexity" evidence="1">
    <location>
        <begin position="1772"/>
        <end position="1800"/>
    </location>
</feature>
<evidence type="ECO:0000313" key="6">
    <source>
        <dbReference type="Proteomes" id="UP000658997"/>
    </source>
</evidence>
<feature type="compositionally biased region" description="Low complexity" evidence="1">
    <location>
        <begin position="566"/>
        <end position="580"/>
    </location>
</feature>
<reference evidence="4" key="3">
    <citation type="submission" date="2018-08" db="EMBL/GenBank/DDBJ databases">
        <authorList>
            <person name="Guldener U."/>
        </authorList>
    </citation>
    <scope>NUCLEOTIDE SEQUENCE</scope>
    <source>
        <strain evidence="4">UB2</strain>
    </source>
</reference>
<feature type="region of interest" description="Disordered" evidence="1">
    <location>
        <begin position="1750"/>
        <end position="1800"/>
    </location>
</feature>
<proteinExistence type="predicted"/>
<feature type="region of interest" description="Disordered" evidence="1">
    <location>
        <begin position="974"/>
        <end position="1010"/>
    </location>
</feature>
<evidence type="ECO:0000256" key="1">
    <source>
        <dbReference type="SAM" id="MobiDB-lite"/>
    </source>
</evidence>
<dbReference type="Proteomes" id="UP000179920">
    <property type="component" value="Chromosome VII"/>
</dbReference>
<feature type="region of interest" description="Disordered" evidence="1">
    <location>
        <begin position="344"/>
        <end position="441"/>
    </location>
</feature>
<feature type="compositionally biased region" description="Low complexity" evidence="1">
    <location>
        <begin position="85"/>
        <end position="103"/>
    </location>
</feature>
<dbReference type="GO" id="GO:0005737">
    <property type="term" value="C:cytoplasm"/>
    <property type="evidence" value="ECO:0007669"/>
    <property type="project" value="TreeGrafter"/>
</dbReference>
<feature type="compositionally biased region" description="Low complexity" evidence="1">
    <location>
        <begin position="407"/>
        <end position="441"/>
    </location>
</feature>
<dbReference type="PANTHER" id="PTHR12673">
    <property type="entry name" value="FACIOGENITAL DYSPLASIA PROTEIN"/>
    <property type="match status" value="1"/>
</dbReference>
<feature type="region of interest" description="Disordered" evidence="1">
    <location>
        <begin position="475"/>
        <end position="598"/>
    </location>
</feature>
<dbReference type="SUPFAM" id="SSF48065">
    <property type="entry name" value="DBL homology domain (DH-domain)"/>
    <property type="match status" value="2"/>
</dbReference>
<feature type="compositionally biased region" description="Low complexity" evidence="1">
    <location>
        <begin position="113"/>
        <end position="127"/>
    </location>
</feature>
<feature type="region of interest" description="Disordered" evidence="1">
    <location>
        <begin position="835"/>
        <end position="868"/>
    </location>
</feature>
<feature type="compositionally biased region" description="Low complexity" evidence="1">
    <location>
        <begin position="780"/>
        <end position="794"/>
    </location>
</feature>
<feature type="compositionally biased region" description="Polar residues" evidence="1">
    <location>
        <begin position="517"/>
        <end position="527"/>
    </location>
</feature>
<feature type="compositionally biased region" description="Low complexity" evidence="1">
    <location>
        <begin position="1001"/>
        <end position="1010"/>
    </location>
</feature>
<dbReference type="EMBL" id="LT558123">
    <property type="protein sequence ID" value="SAM82437.1"/>
    <property type="molecule type" value="Genomic_DNA"/>
</dbReference>
<keyword evidence="6" id="KW-1185">Reference proteome</keyword>
<feature type="region of interest" description="Disordered" evidence="1">
    <location>
        <begin position="1430"/>
        <end position="1451"/>
    </location>
</feature>
<feature type="compositionally biased region" description="Low complexity" evidence="1">
    <location>
        <begin position="475"/>
        <end position="494"/>
    </location>
</feature>
<sequence length="1932" mass="202763">MAPNHIRPAQVATLDTTPPLPPLPEKPRVRPPGAAKSICTLSNSSIPTLSSTSTARLARQPSTSSSSIPVLQQSPFSSARKPVRSAIFPSSSRSALSLPALDPNQDHHRSDSGRSTGSSRSTATTDSFFVPQHPHALHRRLKDLPAPPSSSSLADVSKQVEPSDVPASALGLNVTIEPTAGSAALPPHNLFRSKSSVSTTPTSPEEADGSPLAPPELADFDLVDNDEPRVKAKSVAGPRDGLNDFWKSDYSYARPSADLHELSLPPLMRSNAPIPPSRSQSLDPFSAPISPSDDGNRIADSSLSRHNLTLEEQVPLPGSSTPLVAANLRKLDSQHLVIDASPLTASQESNVSSNPAVSPVSPAQTLTTRGHGANRLAVPSAFPYPQPTASASSSTSAIDQRSQPNKSTSSLSTSSTHEADKAALTTASKRSSASSSSSFRMTLSKQAKTLRNSFMWTPSSVAQPLAMSQDRITSHLSLTSPGGSSTPLSHSSSPRLGVTSPSLATQDLPPAPKSPQIGKQSIASASTEAGRGHATKRSTASTSLSEDVGTATSQKVKAGSPRATHSSANANASSMSRFSAPSIPKRPPTDYGKIEKRPRSRLSSHFGLHNSHWSMKISSLKPKKANDAMLDKAATPSLTTAPLPRASTRRSKSNAAISTASTAASTAVNTAGTRGETSYTPTVRTVKRPGSLVIPPSSVLTSGQKSADSQLSPSFAETFAFLNGQIDSAEPSPSLMTVSIPPSKGGRVALSTPPSSGVESKPSSAALPARRRSDANLQTSSAASAASSSLNKAGASGGGLQLEVVPKADAEKPETPKETLFDHLADSPEAVYKSLTFPNPTPTSLPVSQSLDSVTPKPTGKGGKAFGHKKQISLGSTTLISKSDSRKAAADLDKRASGAPLTNTSLPLANERISKRSSFSSLLPAFTPVNEESCFFDALTSPLGEQPPTSNSSLSPDDSVLPTFATAADFFSRASTRPSSPSMVRPVASKSTTSVTGVMPSTSNSRTSLSRRLSIALESRSVRNEVVPSAQTPRTETGRVDVLPARPETSLGFHLRNPLRRDRKTPVTKLADVTQKLTASDHNENADAKTTASAFRKISSKLDRTPPATKESARSGTSLGFSTSTTGRTKAGRGFSSSVLAPTKSSLARSAQASPPSTGRPAVRSVSVSSLATPSSDRASSSTQRSPQRPANPPSSFRGNGVSGLQNGSPMKASLSRSMLTRDKMGSANPSGPQLSPFTSGSRAQEQGSQSLTALPQPDRASDLSTSPEETDVRRRRTLSKPILRPIRTPFAEDKQFTQSSTAMGFRRAMTGQYRKMSQPTLDMVDDREFLEALEQVRQLHRERIQAQAQVVENKTRLARLGMMSGNYLKTKAGSMLDDDEPVDERNDANGGHAGVPRGRNAGVASLNESQSGIPEGLCLRHKRSASANAKLGRSWSASSTSKSPDKDVDQRQKDIVKAYADKVQPVGPPTTGLEWGVGKASGKLHDGTFVNDDDWKKEVKALFLIRELVQTERSYARHLGSLLNVVRKMQTGPTGGATCLTSKRKSTSNLFATYSAAYSGKGLSNAAPPSHIALLKTYLPQLIALSNALVQRVEENPTSAGVGAAFDVLSAQLESTFVGWSAAASQALTDLRSTELAKGKSPYKIGLVPLMPHELTEVGASSTTDASSSSGHSSPGSVFRNSTLRMTSLTRPTSPVAARHDADALSPSEAAASATLPARRSTKRRSTITSTCFTPSTSYLAPRVAVTPGPVLSTSPEEEKGLNAVASPDNARASATSSRRFAHSRSQSTLITPLPTSTSSHSAEPWLALTMTSPASQAPQAVVKTSKSLTPMDIAIMPTQRIPRYGLMLRDLLRNTPPESLSHARVQRATALIQKVALLCDSAAFVSAAPGSGAATPSRAGSVLGMTSGESNSVHASPLLTSSGFTSVKRN</sequence>
<evidence type="ECO:0000313" key="4">
    <source>
        <dbReference type="EMBL" id="SYW82388.1"/>
    </source>
</evidence>
<feature type="compositionally biased region" description="Low complexity" evidence="1">
    <location>
        <begin position="193"/>
        <end position="204"/>
    </location>
</feature>
<dbReference type="GO" id="GO:0005085">
    <property type="term" value="F:guanyl-nucleotide exchange factor activity"/>
    <property type="evidence" value="ECO:0007669"/>
    <property type="project" value="InterPro"/>
</dbReference>
<evidence type="ECO:0000259" key="2">
    <source>
        <dbReference type="PROSITE" id="PS50010"/>
    </source>
</evidence>
<dbReference type="Proteomes" id="UP000658997">
    <property type="component" value="Unassembled WGS sequence"/>
</dbReference>
<feature type="compositionally biased region" description="Polar residues" evidence="1">
    <location>
        <begin position="1135"/>
        <end position="1157"/>
    </location>
</feature>
<feature type="region of interest" description="Disordered" evidence="1">
    <location>
        <begin position="1097"/>
        <end position="1279"/>
    </location>
</feature>
<gene>
    <name evidence="4" type="ORF">UBRO2_04510</name>
    <name evidence="3" type="ORF">UBRO_04546</name>
</gene>
<name>A0A1K0H4K1_9BASI</name>
<feature type="region of interest" description="Disordered" evidence="1">
    <location>
        <begin position="638"/>
        <end position="709"/>
    </location>
</feature>
<feature type="region of interest" description="Disordered" evidence="1">
    <location>
        <begin position="1372"/>
        <end position="1410"/>
    </location>
</feature>
<feature type="compositionally biased region" description="Polar residues" evidence="1">
    <location>
        <begin position="1228"/>
        <end position="1254"/>
    </location>
</feature>
<feature type="region of interest" description="Disordered" evidence="1">
    <location>
        <begin position="1"/>
        <end position="165"/>
    </location>
</feature>
<feature type="compositionally biased region" description="Low complexity" evidence="1">
    <location>
        <begin position="1165"/>
        <end position="1187"/>
    </location>
</feature>
<feature type="region of interest" description="Disordered" evidence="1">
    <location>
        <begin position="1024"/>
        <end position="1065"/>
    </location>
</feature>
<feature type="compositionally biased region" description="Low complexity" evidence="1">
    <location>
        <begin position="1660"/>
        <end position="1678"/>
    </location>
</feature>
<feature type="compositionally biased region" description="Low complexity" evidence="1">
    <location>
        <begin position="349"/>
        <end position="363"/>
    </location>
</feature>
<feature type="compositionally biased region" description="Polar residues" evidence="1">
    <location>
        <begin position="537"/>
        <end position="555"/>
    </location>
</feature>
<dbReference type="InterPro" id="IPR051092">
    <property type="entry name" value="FYVE_RhoGEF_PH"/>
</dbReference>
<feature type="compositionally biased region" description="Low complexity" evidence="1">
    <location>
        <begin position="388"/>
        <end position="397"/>
    </location>
</feature>
<feature type="domain" description="DH" evidence="2">
    <location>
        <begin position="1834"/>
        <end position="1884"/>
    </location>
</feature>
<reference evidence="3" key="2">
    <citation type="submission" date="2016-04" db="EMBL/GenBank/DDBJ databases">
        <authorList>
            <person name="Evans L.H."/>
            <person name="Alamgir A."/>
            <person name="Owens N."/>
            <person name="Weber N.D."/>
            <person name="Virtaneva K."/>
            <person name="Barbian K."/>
            <person name="Babar A."/>
            <person name="Rosenke K."/>
        </authorList>
    </citation>
    <scope>NUCLEOTIDE SEQUENCE</scope>
    <source>
        <strain evidence="3">UB2112</strain>
    </source>
</reference>
<dbReference type="EMBL" id="ULHB01000107">
    <property type="protein sequence ID" value="SYW82388.1"/>
    <property type="molecule type" value="Genomic_DNA"/>
</dbReference>
<feature type="compositionally biased region" description="Polar residues" evidence="1">
    <location>
        <begin position="836"/>
        <end position="853"/>
    </location>
</feature>
<evidence type="ECO:0000313" key="3">
    <source>
        <dbReference type="EMBL" id="SAM82437.1"/>
    </source>
</evidence>
<organism evidence="3 5">
    <name type="scientific">Ustilago bromivora</name>
    <dbReference type="NCBI Taxonomy" id="307758"/>
    <lineage>
        <taxon>Eukaryota</taxon>
        <taxon>Fungi</taxon>
        <taxon>Dikarya</taxon>
        <taxon>Basidiomycota</taxon>
        <taxon>Ustilaginomycotina</taxon>
        <taxon>Ustilaginomycetes</taxon>
        <taxon>Ustilaginales</taxon>
        <taxon>Ustilaginaceae</taxon>
        <taxon>Ustilago</taxon>
    </lineage>
</organism>
<feature type="compositionally biased region" description="Low complexity" evidence="1">
    <location>
        <begin position="653"/>
        <end position="673"/>
    </location>
</feature>
<dbReference type="OrthoDB" id="660555at2759"/>
<feature type="region of interest" description="Disordered" evidence="1">
    <location>
        <begin position="727"/>
        <end position="798"/>
    </location>
</feature>
<feature type="region of interest" description="Disordered" evidence="1">
    <location>
        <begin position="179"/>
        <end position="238"/>
    </location>
</feature>
<reference evidence="5" key="1">
    <citation type="submission" date="2016-04" db="EMBL/GenBank/DDBJ databases">
        <authorList>
            <person name="Guldener U."/>
            <person name="Guldener U."/>
        </authorList>
    </citation>
    <scope>NUCLEOTIDE SEQUENCE [LARGE SCALE GENOMIC DNA]</scope>
    <source>
        <strain evidence="5">UB2112</strain>
    </source>
</reference>
<feature type="region of interest" description="Disordered" evidence="1">
    <location>
        <begin position="1659"/>
        <end position="1730"/>
    </location>
</feature>
<feature type="compositionally biased region" description="Polar residues" evidence="1">
    <location>
        <begin position="1194"/>
        <end position="1219"/>
    </location>
</feature>
<feature type="compositionally biased region" description="Polar residues" evidence="1">
    <location>
        <begin position="752"/>
        <end position="763"/>
    </location>
</feature>
<dbReference type="InterPro" id="IPR000219">
    <property type="entry name" value="DH_dom"/>
</dbReference>
<feature type="region of interest" description="Disordered" evidence="1">
    <location>
        <begin position="268"/>
        <end position="303"/>
    </location>
</feature>
<accession>A0A1K0H4K1</accession>
<feature type="compositionally biased region" description="Low complexity" evidence="1">
    <location>
        <begin position="1115"/>
        <end position="1127"/>
    </location>
</feature>
<dbReference type="PANTHER" id="PTHR12673:SF159">
    <property type="entry name" value="LD03170P"/>
    <property type="match status" value="1"/>
</dbReference>
<evidence type="ECO:0000313" key="5">
    <source>
        <dbReference type="Proteomes" id="UP000179920"/>
    </source>
</evidence>
<feature type="compositionally biased region" description="Polar residues" evidence="1">
    <location>
        <begin position="1680"/>
        <end position="1694"/>
    </location>
</feature>
<dbReference type="PROSITE" id="PS50010">
    <property type="entry name" value="DH_2"/>
    <property type="match status" value="1"/>
</dbReference>
<feature type="compositionally biased region" description="Low complexity" evidence="1">
    <location>
        <begin position="40"/>
        <end position="54"/>
    </location>
</feature>
<feature type="compositionally biased region" description="Polar residues" evidence="1">
    <location>
        <begin position="989"/>
        <end position="1000"/>
    </location>
</feature>
<feature type="compositionally biased region" description="Polar residues" evidence="1">
    <location>
        <begin position="698"/>
        <end position="709"/>
    </location>
</feature>
<feature type="compositionally biased region" description="Polar residues" evidence="1">
    <location>
        <begin position="60"/>
        <end position="77"/>
    </location>
</feature>
<dbReference type="InterPro" id="IPR035899">
    <property type="entry name" value="DBL_dom_sf"/>
</dbReference>